<evidence type="ECO:0000313" key="3">
    <source>
        <dbReference type="Proteomes" id="UP001529510"/>
    </source>
</evidence>
<dbReference type="AlphaFoldDB" id="A0ABD0QVK6"/>
<feature type="non-terminal residue" evidence="2">
    <location>
        <position position="89"/>
    </location>
</feature>
<protein>
    <submittedName>
        <fullName evidence="2">Uncharacterized protein</fullName>
    </submittedName>
</protein>
<feature type="non-terminal residue" evidence="2">
    <location>
        <position position="1"/>
    </location>
</feature>
<reference evidence="2 3" key="1">
    <citation type="submission" date="2024-05" db="EMBL/GenBank/DDBJ databases">
        <title>Genome sequencing and assembly of Indian major carp, Cirrhinus mrigala (Hamilton, 1822).</title>
        <authorList>
            <person name="Mohindra V."/>
            <person name="Chowdhury L.M."/>
            <person name="Lal K."/>
            <person name="Jena J.K."/>
        </authorList>
    </citation>
    <scope>NUCLEOTIDE SEQUENCE [LARGE SCALE GENOMIC DNA]</scope>
    <source>
        <strain evidence="2">CM1030</strain>
        <tissue evidence="2">Blood</tissue>
    </source>
</reference>
<name>A0ABD0QVK6_CIRMR</name>
<dbReference type="EMBL" id="JAMKFB020000007">
    <property type="protein sequence ID" value="KAL0189790.1"/>
    <property type="molecule type" value="Genomic_DNA"/>
</dbReference>
<evidence type="ECO:0000256" key="1">
    <source>
        <dbReference type="SAM" id="MobiDB-lite"/>
    </source>
</evidence>
<proteinExistence type="predicted"/>
<evidence type="ECO:0000313" key="2">
    <source>
        <dbReference type="EMBL" id="KAL0189790.1"/>
    </source>
</evidence>
<feature type="region of interest" description="Disordered" evidence="1">
    <location>
        <begin position="55"/>
        <end position="89"/>
    </location>
</feature>
<keyword evidence="3" id="KW-1185">Reference proteome</keyword>
<accession>A0ABD0QVK6</accession>
<gene>
    <name evidence="2" type="ORF">M9458_016889</name>
</gene>
<dbReference type="Proteomes" id="UP001529510">
    <property type="component" value="Unassembled WGS sequence"/>
</dbReference>
<comment type="caution">
    <text evidence="2">The sequence shown here is derived from an EMBL/GenBank/DDBJ whole genome shotgun (WGS) entry which is preliminary data.</text>
</comment>
<sequence length="89" mass="9675">APPPFSSALRASLLTSGLVLYPRAPAVAPPRAFWTSMSGLWRLVLSLALLAFPGPASEHDASRSPFSQQTRHRAHRHQPDALPDEGKPR</sequence>
<organism evidence="2 3">
    <name type="scientific">Cirrhinus mrigala</name>
    <name type="common">Mrigala</name>
    <dbReference type="NCBI Taxonomy" id="683832"/>
    <lineage>
        <taxon>Eukaryota</taxon>
        <taxon>Metazoa</taxon>
        <taxon>Chordata</taxon>
        <taxon>Craniata</taxon>
        <taxon>Vertebrata</taxon>
        <taxon>Euteleostomi</taxon>
        <taxon>Actinopterygii</taxon>
        <taxon>Neopterygii</taxon>
        <taxon>Teleostei</taxon>
        <taxon>Ostariophysi</taxon>
        <taxon>Cypriniformes</taxon>
        <taxon>Cyprinidae</taxon>
        <taxon>Labeoninae</taxon>
        <taxon>Labeonini</taxon>
        <taxon>Cirrhinus</taxon>
    </lineage>
</organism>